<organism evidence="8 9">
    <name type="scientific">Leptolyngbya boryana NIES-2135</name>
    <dbReference type="NCBI Taxonomy" id="1973484"/>
    <lineage>
        <taxon>Bacteria</taxon>
        <taxon>Bacillati</taxon>
        <taxon>Cyanobacteriota</taxon>
        <taxon>Cyanophyceae</taxon>
        <taxon>Leptolyngbyales</taxon>
        <taxon>Leptolyngbyaceae</taxon>
        <taxon>Leptolyngbya group</taxon>
        <taxon>Leptolyngbya</taxon>
    </lineage>
</organism>
<accession>A0A1Z4J9C3</accession>
<evidence type="ECO:0000256" key="6">
    <source>
        <dbReference type="HAMAP-Rule" id="MF_01161"/>
    </source>
</evidence>
<dbReference type="GO" id="GO:0032267">
    <property type="term" value="F:tRNA(Ile)-lysidine synthase activity"/>
    <property type="evidence" value="ECO:0007669"/>
    <property type="project" value="UniProtKB-EC"/>
</dbReference>
<dbReference type="InterPro" id="IPR011063">
    <property type="entry name" value="TilS/TtcA_N"/>
</dbReference>
<reference evidence="8 9" key="1">
    <citation type="submission" date="2017-06" db="EMBL/GenBank/DDBJ databases">
        <title>Genome sequencing of cyanobaciteial culture collection at National Institute for Environmental Studies (NIES).</title>
        <authorList>
            <person name="Hirose Y."/>
            <person name="Shimura Y."/>
            <person name="Fujisawa T."/>
            <person name="Nakamura Y."/>
            <person name="Kawachi M."/>
        </authorList>
    </citation>
    <scope>NUCLEOTIDE SEQUENCE [LARGE SCALE GENOMIC DNA]</scope>
    <source>
        <strain evidence="8 9">NIES-2135</strain>
    </source>
</reference>
<dbReference type="EC" id="6.3.4.19" evidence="6"/>
<evidence type="ECO:0000256" key="5">
    <source>
        <dbReference type="ARBA" id="ARBA00048539"/>
    </source>
</evidence>
<keyword evidence="3 6" id="KW-0547">Nucleotide-binding</keyword>
<sequence length="323" mass="36924">MASSWTPLHAKIHRTLRSRSLLPKHESILIALSGGQDSLCLAQLLIDLRDRWNWHLAIAHCDHRWRADSQANADHIATLAQSWNLPFYLKTADSPPPNEASAREWRYAQLQSIEGFHTIVTGHTASDRAETLLFNLIRGSGADGLSSLNWTRQLTPTVKLVRPLLEIMRSQTAEFCRDRNLPIWQDSTNNDLAYARNRIRQELLPSLKHNFNAQVESHLAQTMELLSAEVEYLETVASEFYETAIDITSQSLDRTILRKIPLAIQRRVIRQFLMRSLNFNPNFEQVEKCVGLITAPNRSRTDPFIEKTIAEVNADQIQLKSLD</sequence>
<proteinExistence type="inferred from homology"/>
<dbReference type="Gene3D" id="3.40.50.620">
    <property type="entry name" value="HUPs"/>
    <property type="match status" value="1"/>
</dbReference>
<dbReference type="SUPFAM" id="SSF52402">
    <property type="entry name" value="Adenine nucleotide alpha hydrolases-like"/>
    <property type="match status" value="1"/>
</dbReference>
<comment type="domain">
    <text evidence="6">The N-terminal region contains the highly conserved SGGXDS motif, predicted to be a P-loop motif involved in ATP binding.</text>
</comment>
<dbReference type="EMBL" id="AP018203">
    <property type="protein sequence ID" value="BAY53311.1"/>
    <property type="molecule type" value="Genomic_DNA"/>
</dbReference>
<feature type="domain" description="tRNA(Ile)-lysidine/2-thiocytidine synthase N-terminal" evidence="7">
    <location>
        <begin position="28"/>
        <end position="202"/>
    </location>
</feature>
<evidence type="ECO:0000259" key="7">
    <source>
        <dbReference type="Pfam" id="PF01171"/>
    </source>
</evidence>
<dbReference type="InterPro" id="IPR014729">
    <property type="entry name" value="Rossmann-like_a/b/a_fold"/>
</dbReference>
<dbReference type="SUPFAM" id="SSF82829">
    <property type="entry name" value="MesJ substrate recognition domain-like"/>
    <property type="match status" value="1"/>
</dbReference>
<feature type="binding site" evidence="6">
    <location>
        <begin position="33"/>
        <end position="38"/>
    </location>
    <ligand>
        <name>ATP</name>
        <dbReference type="ChEBI" id="CHEBI:30616"/>
    </ligand>
</feature>
<evidence type="ECO:0000256" key="4">
    <source>
        <dbReference type="ARBA" id="ARBA00022840"/>
    </source>
</evidence>
<dbReference type="InterPro" id="IPR012795">
    <property type="entry name" value="tRNA_Ile_lys_synt_N"/>
</dbReference>
<dbReference type="PANTHER" id="PTHR43033:SF1">
    <property type="entry name" value="TRNA(ILE)-LYSIDINE SYNTHASE-RELATED"/>
    <property type="match status" value="1"/>
</dbReference>
<evidence type="ECO:0000256" key="1">
    <source>
        <dbReference type="ARBA" id="ARBA00022598"/>
    </source>
</evidence>
<keyword evidence="9" id="KW-1185">Reference proteome</keyword>
<keyword evidence="4 6" id="KW-0067">ATP-binding</keyword>
<evidence type="ECO:0000256" key="2">
    <source>
        <dbReference type="ARBA" id="ARBA00022694"/>
    </source>
</evidence>
<protein>
    <recommendedName>
        <fullName evidence="6">tRNA(Ile)-lysidine synthase</fullName>
        <ecNumber evidence="6">6.3.4.19</ecNumber>
    </recommendedName>
    <alternativeName>
        <fullName evidence="6">tRNA(Ile)-2-lysyl-cytidine synthase</fullName>
    </alternativeName>
    <alternativeName>
        <fullName evidence="6">tRNA(Ile)-lysidine synthetase</fullName>
    </alternativeName>
</protein>
<evidence type="ECO:0000256" key="3">
    <source>
        <dbReference type="ARBA" id="ARBA00022741"/>
    </source>
</evidence>
<comment type="similarity">
    <text evidence="6">Belongs to the tRNA(Ile)-lysidine synthase family.</text>
</comment>
<evidence type="ECO:0000313" key="9">
    <source>
        <dbReference type="Proteomes" id="UP000217895"/>
    </source>
</evidence>
<name>A0A1Z4J9C3_LEPBY</name>
<comment type="subcellular location">
    <subcellularLocation>
        <location evidence="6">Cytoplasm</location>
    </subcellularLocation>
</comment>
<comment type="function">
    <text evidence="6">Ligates lysine onto the cytidine present at position 34 of the AUA codon-specific tRNA(Ile) that contains the anticodon CAU, in an ATP-dependent manner. Cytidine is converted to lysidine, thus changing the amino acid specificity of the tRNA from methionine to isoleucine.</text>
</comment>
<keyword evidence="2 6" id="KW-0819">tRNA processing</keyword>
<dbReference type="GO" id="GO:0005737">
    <property type="term" value="C:cytoplasm"/>
    <property type="evidence" value="ECO:0007669"/>
    <property type="project" value="UniProtKB-SubCell"/>
</dbReference>
<keyword evidence="1 6" id="KW-0436">Ligase</keyword>
<keyword evidence="6" id="KW-0963">Cytoplasm</keyword>
<dbReference type="NCBIfam" id="TIGR02432">
    <property type="entry name" value="lysidine_TilS_N"/>
    <property type="match status" value="1"/>
</dbReference>
<dbReference type="Proteomes" id="UP000217895">
    <property type="component" value="Chromosome"/>
</dbReference>
<dbReference type="AlphaFoldDB" id="A0A1Z4J9C3"/>
<evidence type="ECO:0000313" key="8">
    <source>
        <dbReference type="EMBL" id="BAY53311.1"/>
    </source>
</evidence>
<dbReference type="CDD" id="cd01992">
    <property type="entry name" value="TilS_N"/>
    <property type="match status" value="1"/>
</dbReference>
<dbReference type="HAMAP" id="MF_01161">
    <property type="entry name" value="tRNA_Ile_lys_synt"/>
    <property type="match status" value="1"/>
</dbReference>
<dbReference type="Pfam" id="PF01171">
    <property type="entry name" value="ATP_bind_3"/>
    <property type="match status" value="1"/>
</dbReference>
<dbReference type="PANTHER" id="PTHR43033">
    <property type="entry name" value="TRNA(ILE)-LYSIDINE SYNTHASE-RELATED"/>
    <property type="match status" value="1"/>
</dbReference>
<comment type="catalytic activity">
    <reaction evidence="5 6">
        <text>cytidine(34) in tRNA(Ile2) + L-lysine + ATP = lysidine(34) in tRNA(Ile2) + AMP + diphosphate + H(+)</text>
        <dbReference type="Rhea" id="RHEA:43744"/>
        <dbReference type="Rhea" id="RHEA-COMP:10625"/>
        <dbReference type="Rhea" id="RHEA-COMP:10670"/>
        <dbReference type="ChEBI" id="CHEBI:15378"/>
        <dbReference type="ChEBI" id="CHEBI:30616"/>
        <dbReference type="ChEBI" id="CHEBI:32551"/>
        <dbReference type="ChEBI" id="CHEBI:33019"/>
        <dbReference type="ChEBI" id="CHEBI:82748"/>
        <dbReference type="ChEBI" id="CHEBI:83665"/>
        <dbReference type="ChEBI" id="CHEBI:456215"/>
        <dbReference type="EC" id="6.3.4.19"/>
    </reaction>
</comment>
<gene>
    <name evidence="6" type="primary">tilS</name>
    <name evidence="8" type="ORF">NIES2135_01130</name>
</gene>
<dbReference type="Gene3D" id="1.20.59.20">
    <property type="match status" value="1"/>
</dbReference>
<dbReference type="InterPro" id="IPR012094">
    <property type="entry name" value="tRNA_Ile_lys_synt"/>
</dbReference>
<dbReference type="GO" id="GO:0006400">
    <property type="term" value="P:tRNA modification"/>
    <property type="evidence" value="ECO:0007669"/>
    <property type="project" value="UniProtKB-UniRule"/>
</dbReference>
<dbReference type="GO" id="GO:0005524">
    <property type="term" value="F:ATP binding"/>
    <property type="evidence" value="ECO:0007669"/>
    <property type="project" value="UniProtKB-UniRule"/>
</dbReference>